<organism evidence="3 4">
    <name type="scientific">Legionella taurinensis</name>
    <dbReference type="NCBI Taxonomy" id="70611"/>
    <lineage>
        <taxon>Bacteria</taxon>
        <taxon>Pseudomonadati</taxon>
        <taxon>Pseudomonadota</taxon>
        <taxon>Gammaproteobacteria</taxon>
        <taxon>Legionellales</taxon>
        <taxon>Legionellaceae</taxon>
        <taxon>Legionella</taxon>
    </lineage>
</organism>
<accession>A0A3A5L3K7</accession>
<dbReference type="Gene3D" id="3.40.710.10">
    <property type="entry name" value="DD-peptidase/beta-lactamase superfamily"/>
    <property type="match status" value="1"/>
</dbReference>
<dbReference type="AlphaFoldDB" id="A0A3A5L3K7"/>
<protein>
    <submittedName>
        <fullName evidence="3">DUF3471 domain-containing protein</fullName>
    </submittedName>
</protein>
<gene>
    <name evidence="3" type="ORF">D6J04_14385</name>
</gene>
<dbReference type="Pfam" id="PF11954">
    <property type="entry name" value="DUF3471"/>
    <property type="match status" value="1"/>
</dbReference>
<proteinExistence type="predicted"/>
<feature type="domain" description="Beta-lactamase-related" evidence="1">
    <location>
        <begin position="7"/>
        <end position="151"/>
    </location>
</feature>
<dbReference type="SUPFAM" id="SSF56601">
    <property type="entry name" value="beta-lactamase/transpeptidase-like"/>
    <property type="match status" value="1"/>
</dbReference>
<dbReference type="RefSeq" id="WP_115300336.1">
    <property type="nucleotide sequence ID" value="NZ_CAAAIR010000020.1"/>
</dbReference>
<dbReference type="InterPro" id="IPR050491">
    <property type="entry name" value="AmpC-like"/>
</dbReference>
<evidence type="ECO:0000313" key="3">
    <source>
        <dbReference type="EMBL" id="RJT43331.1"/>
    </source>
</evidence>
<reference evidence="3 4" key="1">
    <citation type="submission" date="2018-09" db="EMBL/GenBank/DDBJ databases">
        <title>Draft genome sequences of Legionella taurinensis isolated from water samples.</title>
        <authorList>
            <person name="Chakeri A."/>
            <person name="Allerberger F."/>
            <person name="Kundi M."/>
            <person name="Ruppitsch W."/>
            <person name="Schmid D."/>
        </authorList>
    </citation>
    <scope>NUCLEOTIDE SEQUENCE [LARGE SCALE GENOMIC DNA]</scope>
    <source>
        <strain evidence="3 4">4570-18-6</strain>
    </source>
</reference>
<dbReference type="Pfam" id="PF00144">
    <property type="entry name" value="Beta-lactamase"/>
    <property type="match status" value="1"/>
</dbReference>
<dbReference type="PANTHER" id="PTHR46825:SF9">
    <property type="entry name" value="BETA-LACTAMASE-RELATED DOMAIN-CONTAINING PROTEIN"/>
    <property type="match status" value="1"/>
</dbReference>
<dbReference type="InterPro" id="IPR001466">
    <property type="entry name" value="Beta-lactam-related"/>
</dbReference>
<feature type="domain" description="Peptidase S12 Pab87-related C-terminal" evidence="2">
    <location>
        <begin position="175"/>
        <end position="263"/>
    </location>
</feature>
<dbReference type="InterPro" id="IPR021860">
    <property type="entry name" value="Peptidase_S12_Pab87-rel_C"/>
</dbReference>
<dbReference type="GeneID" id="48946308"/>
<dbReference type="PANTHER" id="PTHR46825">
    <property type="entry name" value="D-ALANYL-D-ALANINE-CARBOXYPEPTIDASE/ENDOPEPTIDASE AMPH"/>
    <property type="match status" value="1"/>
</dbReference>
<comment type="caution">
    <text evidence="3">The sequence shown here is derived from an EMBL/GenBank/DDBJ whole genome shotgun (WGS) entry which is preliminary data.</text>
</comment>
<dbReference type="InterPro" id="IPR012338">
    <property type="entry name" value="Beta-lactam/transpept-like"/>
</dbReference>
<evidence type="ECO:0000313" key="4">
    <source>
        <dbReference type="Proteomes" id="UP000270757"/>
    </source>
</evidence>
<evidence type="ECO:0000259" key="1">
    <source>
        <dbReference type="Pfam" id="PF00144"/>
    </source>
</evidence>
<sequence>MVDHVSQSYADFVIHNIFKPLDMNDSGYDSHSEIILHRASGYMVSPNGLCNADFLDMSIPYSAGSLYSTTHDLLLWEQGLFGGKILSSASLEKMIEPFKNDYGFGVRVHSLDGHKSITHAGGTSGFNTKLIYSPDDKLTVIVLANLNALGYVAQDLALKMVTLAHGKTVTLPSERKEINVSSETLANYVGTYNVAPYVGPYGLTPLKQLVISLENGFLVTQETNQPKTQLFPESETQFFGKIPDIQINFFKNKQGQISHLELHQDGEISTGINHHLY</sequence>
<name>A0A3A5L3K7_9GAMM</name>
<dbReference type="Proteomes" id="UP000270757">
    <property type="component" value="Unassembled WGS sequence"/>
</dbReference>
<dbReference type="EMBL" id="QZWB01000026">
    <property type="protein sequence ID" value="RJT43331.1"/>
    <property type="molecule type" value="Genomic_DNA"/>
</dbReference>
<evidence type="ECO:0000259" key="2">
    <source>
        <dbReference type="Pfam" id="PF11954"/>
    </source>
</evidence>